<gene>
    <name evidence="6" type="primary">glgX</name>
    <name evidence="6" type="ORF">Q2T52_07540</name>
</gene>
<dbReference type="RefSeq" id="WP_302076104.1">
    <property type="nucleotide sequence ID" value="NZ_JAUKWQ010000002.1"/>
</dbReference>
<dbReference type="Gene3D" id="2.60.40.1180">
    <property type="entry name" value="Golgi alpha-mannosidase II"/>
    <property type="match status" value="1"/>
</dbReference>
<dbReference type="InterPro" id="IPR014756">
    <property type="entry name" value="Ig_E-set"/>
</dbReference>
<evidence type="ECO:0000256" key="1">
    <source>
        <dbReference type="ARBA" id="ARBA00008061"/>
    </source>
</evidence>
<dbReference type="SUPFAM" id="SSF81296">
    <property type="entry name" value="E set domains"/>
    <property type="match status" value="1"/>
</dbReference>
<dbReference type="InterPro" id="IPR013780">
    <property type="entry name" value="Glyco_hydro_b"/>
</dbReference>
<dbReference type="Pfam" id="PF00128">
    <property type="entry name" value="Alpha-amylase"/>
    <property type="match status" value="1"/>
</dbReference>
<dbReference type="NCBIfam" id="TIGR02100">
    <property type="entry name" value="glgX_debranch"/>
    <property type="match status" value="1"/>
</dbReference>
<protein>
    <submittedName>
        <fullName evidence="6">Glycogen debranching protein GlgX</fullName>
    </submittedName>
</protein>
<feature type="domain" description="Glycosyl hydrolase family 13 catalytic" evidence="5">
    <location>
        <begin position="143"/>
        <end position="546"/>
    </location>
</feature>
<dbReference type="InterPro" id="IPR017853">
    <property type="entry name" value="GH"/>
</dbReference>
<dbReference type="Gene3D" id="2.60.40.10">
    <property type="entry name" value="Immunoglobulins"/>
    <property type="match status" value="1"/>
</dbReference>
<organism evidence="6 7">
    <name type="scientific">Rhizobium oryzicola</name>
    <dbReference type="NCBI Taxonomy" id="1232668"/>
    <lineage>
        <taxon>Bacteria</taxon>
        <taxon>Pseudomonadati</taxon>
        <taxon>Pseudomonadota</taxon>
        <taxon>Alphaproteobacteria</taxon>
        <taxon>Hyphomicrobiales</taxon>
        <taxon>Rhizobiaceae</taxon>
        <taxon>Rhizobium/Agrobacterium group</taxon>
        <taxon>Rhizobium</taxon>
    </lineage>
</organism>
<proteinExistence type="inferred from homology"/>
<reference evidence="6" key="1">
    <citation type="journal article" date="2015" name="Int. J. Syst. Evol. Microbiol.">
        <title>Rhizobium oryzicola sp. nov., potential plant-growth-promoting endophytic bacteria isolated from rice roots.</title>
        <authorList>
            <person name="Zhang X.X."/>
            <person name="Gao J.S."/>
            <person name="Cao Y.H."/>
            <person name="Sheirdil R.A."/>
            <person name="Wang X.C."/>
            <person name="Zhang L."/>
        </authorList>
    </citation>
    <scope>NUCLEOTIDE SEQUENCE</scope>
    <source>
        <strain evidence="6">05753</strain>
    </source>
</reference>
<name>A0ABT8SUH9_9HYPH</name>
<dbReference type="InterPro" id="IPR013783">
    <property type="entry name" value="Ig-like_fold"/>
</dbReference>
<keyword evidence="7" id="KW-1185">Reference proteome</keyword>
<dbReference type="Pfam" id="PF02922">
    <property type="entry name" value="CBM_48"/>
    <property type="match status" value="1"/>
</dbReference>
<dbReference type="PANTHER" id="PTHR43002">
    <property type="entry name" value="GLYCOGEN DEBRANCHING ENZYME"/>
    <property type="match status" value="1"/>
</dbReference>
<dbReference type="EMBL" id="JAUKWQ010000002">
    <property type="protein sequence ID" value="MDO1581945.1"/>
    <property type="molecule type" value="Genomic_DNA"/>
</dbReference>
<comment type="similarity">
    <text evidence="1">Belongs to the glycosyl hydrolase 13 family.</text>
</comment>
<feature type="compositionally biased region" description="Basic and acidic residues" evidence="4">
    <location>
        <begin position="446"/>
        <end position="460"/>
    </location>
</feature>
<evidence type="ECO:0000313" key="7">
    <source>
        <dbReference type="Proteomes" id="UP001169006"/>
    </source>
</evidence>
<evidence type="ECO:0000256" key="3">
    <source>
        <dbReference type="ARBA" id="ARBA00023295"/>
    </source>
</evidence>
<keyword evidence="3" id="KW-0326">Glycosidase</keyword>
<evidence type="ECO:0000256" key="4">
    <source>
        <dbReference type="SAM" id="MobiDB-lite"/>
    </source>
</evidence>
<dbReference type="Proteomes" id="UP001169006">
    <property type="component" value="Unassembled WGS sequence"/>
</dbReference>
<feature type="region of interest" description="Disordered" evidence="4">
    <location>
        <begin position="446"/>
        <end position="473"/>
    </location>
</feature>
<dbReference type="Gene3D" id="3.20.20.80">
    <property type="entry name" value="Glycosidases"/>
    <property type="match status" value="1"/>
</dbReference>
<keyword evidence="2" id="KW-0378">Hydrolase</keyword>
<reference evidence="6" key="2">
    <citation type="submission" date="2023-07" db="EMBL/GenBank/DDBJ databases">
        <authorList>
            <person name="Sun H."/>
        </authorList>
    </citation>
    <scope>NUCLEOTIDE SEQUENCE</scope>
    <source>
        <strain evidence="6">05753</strain>
    </source>
</reference>
<dbReference type="CDD" id="cd11326">
    <property type="entry name" value="AmyAc_Glg_debranch"/>
    <property type="match status" value="1"/>
</dbReference>
<dbReference type="InterPro" id="IPR004193">
    <property type="entry name" value="Glyco_hydro_13_N"/>
</dbReference>
<dbReference type="InterPro" id="IPR011837">
    <property type="entry name" value="Glycogen_debranch_GlgX"/>
</dbReference>
<evidence type="ECO:0000256" key="2">
    <source>
        <dbReference type="ARBA" id="ARBA00022801"/>
    </source>
</evidence>
<dbReference type="InterPro" id="IPR006047">
    <property type="entry name" value="GH13_cat_dom"/>
</dbReference>
<sequence length="651" mass="71859">MSNESLGAVLQEKGTRFSVYSAHAEAIDLCLFEQDGVHERVRLPMQRQGDTLFALDVKDAPEGTRYGFRAHGVYNPDLGLWFDPSKLLVDPYAKELDRPFRHDARLWLKGKDTASLVPKAIVTRDRPAVLSAPLFRKGGLVYEIAVRPFTIRHPDMPEKLAGTVAALTHPSVLAHLKRLAVDAVELMPIVAWIDERHLPPLGLTNGWGYNPVSFMALDPRLCPGGMRELAETVATLHANGIGVILDLVFNHTGESDRYGATLSMRGLDNLSYYQHVPGSPGELINDTGTGNTVACDHPMVRQLIIDSLRHFVLHAGVDGFRFDLATVIGRSQHGFSRDSETLAAILNDEVLSDRVMIAEPWDIGPGGYQLGNFPPPFLEWNDRARDDLRLYWRGDAGKTGALAHALAGSSDIFSRHGLNETRSVNFLAAHDGFTLTDLVSHAHKHNEANGEENRDGHNDNHSWNNGVEGETDDPQVLSARSRDVAALLSTLFATRGTIMLTAGDEGGRSQQGNNNAYAQDNGITWLNWAALDPELVDHTARLASLRRRFSVFSQTQFFTGHNEDVVWLNADGLPMNVQQWEEPERKQLTMVLRTDDTATGKPVRLAIIFNRSPQPLAASLPDGDWLDLLSNGQYGGVLPPRSVTWCLQDIG</sequence>
<evidence type="ECO:0000313" key="6">
    <source>
        <dbReference type="EMBL" id="MDO1581945.1"/>
    </source>
</evidence>
<dbReference type="InterPro" id="IPR044505">
    <property type="entry name" value="GlgX_Isoamylase_N_E_set"/>
</dbReference>
<dbReference type="SUPFAM" id="SSF51011">
    <property type="entry name" value="Glycosyl hydrolase domain"/>
    <property type="match status" value="1"/>
</dbReference>
<evidence type="ECO:0000259" key="5">
    <source>
        <dbReference type="SMART" id="SM00642"/>
    </source>
</evidence>
<comment type="caution">
    <text evidence="6">The sequence shown here is derived from an EMBL/GenBank/DDBJ whole genome shotgun (WGS) entry which is preliminary data.</text>
</comment>
<dbReference type="SUPFAM" id="SSF51445">
    <property type="entry name" value="(Trans)glycosidases"/>
    <property type="match status" value="1"/>
</dbReference>
<dbReference type="SMART" id="SM00642">
    <property type="entry name" value="Aamy"/>
    <property type="match status" value="1"/>
</dbReference>
<dbReference type="CDD" id="cd02856">
    <property type="entry name" value="E_set_GDE_Isoamylase_N"/>
    <property type="match status" value="1"/>
</dbReference>
<accession>A0ABT8SUH9</accession>